<dbReference type="EMBL" id="KE148150">
    <property type="protein sequence ID" value="EPE07625.1"/>
    <property type="molecule type" value="Genomic_DNA"/>
</dbReference>
<organism evidence="1 2">
    <name type="scientific">Ophiostoma piceae (strain UAMH 11346)</name>
    <name type="common">Sap stain fungus</name>
    <dbReference type="NCBI Taxonomy" id="1262450"/>
    <lineage>
        <taxon>Eukaryota</taxon>
        <taxon>Fungi</taxon>
        <taxon>Dikarya</taxon>
        <taxon>Ascomycota</taxon>
        <taxon>Pezizomycotina</taxon>
        <taxon>Sordariomycetes</taxon>
        <taxon>Sordariomycetidae</taxon>
        <taxon>Ophiostomatales</taxon>
        <taxon>Ophiostomataceae</taxon>
        <taxon>Ophiostoma</taxon>
    </lineage>
</organism>
<protein>
    <submittedName>
        <fullName evidence="1">Uncharacterized protein</fullName>
    </submittedName>
</protein>
<name>S3D2V6_OPHP1</name>
<evidence type="ECO:0000313" key="1">
    <source>
        <dbReference type="EMBL" id="EPE07625.1"/>
    </source>
</evidence>
<dbReference type="Proteomes" id="UP000016923">
    <property type="component" value="Unassembled WGS sequence"/>
</dbReference>
<dbReference type="HOGENOM" id="CLU_2292485_0_0_1"/>
<keyword evidence="2" id="KW-1185">Reference proteome</keyword>
<reference evidence="1 2" key="1">
    <citation type="journal article" date="2013" name="BMC Genomics">
        <title>The genome and transcriptome of the pine saprophyte Ophiostoma piceae, and a comparison with the bark beetle-associated pine pathogen Grosmannia clavigera.</title>
        <authorList>
            <person name="Haridas S."/>
            <person name="Wang Y."/>
            <person name="Lim L."/>
            <person name="Massoumi Alamouti S."/>
            <person name="Jackman S."/>
            <person name="Docking R."/>
            <person name="Robertson G."/>
            <person name="Birol I."/>
            <person name="Bohlmann J."/>
            <person name="Breuil C."/>
        </authorList>
    </citation>
    <scope>NUCLEOTIDE SEQUENCE [LARGE SCALE GENOMIC DNA]</scope>
    <source>
        <strain evidence="1 2">UAMH 11346</strain>
    </source>
</reference>
<gene>
    <name evidence="1" type="ORF">F503_00347</name>
</gene>
<sequence length="101" mass="10962">MRRQCLSLSLEAKNSEHDVSCDAQATRGLTRGGALALAIAVSINQSATPHISITDDATGSQLRDDYHHRITSIESQPYPRLTSPPYCSYLDEGLDVSLCSI</sequence>
<dbReference type="VEuPathDB" id="FungiDB:F503_00347"/>
<proteinExistence type="predicted"/>
<dbReference type="AlphaFoldDB" id="S3D2V6"/>
<evidence type="ECO:0000313" key="2">
    <source>
        <dbReference type="Proteomes" id="UP000016923"/>
    </source>
</evidence>
<accession>S3D2V6</accession>